<accession>D5GB20</accession>
<organism evidence="2 3">
    <name type="scientific">Tuber melanosporum (strain Mel28)</name>
    <name type="common">Perigord black truffle</name>
    <dbReference type="NCBI Taxonomy" id="656061"/>
    <lineage>
        <taxon>Eukaryota</taxon>
        <taxon>Fungi</taxon>
        <taxon>Dikarya</taxon>
        <taxon>Ascomycota</taxon>
        <taxon>Pezizomycotina</taxon>
        <taxon>Pezizomycetes</taxon>
        <taxon>Pezizales</taxon>
        <taxon>Tuberaceae</taxon>
        <taxon>Tuber</taxon>
    </lineage>
</organism>
<feature type="region of interest" description="Disordered" evidence="1">
    <location>
        <begin position="56"/>
        <end position="78"/>
    </location>
</feature>
<sequence length="78" mass="8238">MSIRMTAQTRCRMEGSPNLSCAGLGIVLGHGALYPLEGMWSTKVVKTFATLLNSVHHPHQGGKRSSPAGGASDLPYIS</sequence>
<name>D5GB20_TUBMM</name>
<dbReference type="HOGENOM" id="CLU_2623787_0_0_1"/>
<dbReference type="KEGG" id="tml:GSTUM_00005406001"/>
<dbReference type="EMBL" id="FN430086">
    <property type="protein sequence ID" value="CAZ81713.1"/>
    <property type="molecule type" value="Genomic_DNA"/>
</dbReference>
<keyword evidence="3" id="KW-1185">Reference proteome</keyword>
<proteinExistence type="predicted"/>
<evidence type="ECO:0000313" key="2">
    <source>
        <dbReference type="EMBL" id="CAZ81713.1"/>
    </source>
</evidence>
<dbReference type="InParanoid" id="D5GB20"/>
<dbReference type="Proteomes" id="UP000006911">
    <property type="component" value="Unassembled WGS sequence"/>
</dbReference>
<reference evidence="2 3" key="1">
    <citation type="journal article" date="2010" name="Nature">
        <title>Perigord black truffle genome uncovers evolutionary origins and mechanisms of symbiosis.</title>
        <authorList>
            <person name="Martin F."/>
            <person name="Kohler A."/>
            <person name="Murat C."/>
            <person name="Balestrini R."/>
            <person name="Coutinho P.M."/>
            <person name="Jaillon O."/>
            <person name="Montanini B."/>
            <person name="Morin E."/>
            <person name="Noel B."/>
            <person name="Percudani R."/>
            <person name="Porcel B."/>
            <person name="Rubini A."/>
            <person name="Amicucci A."/>
            <person name="Amselem J."/>
            <person name="Anthouard V."/>
            <person name="Arcioni S."/>
            <person name="Artiguenave F."/>
            <person name="Aury J.M."/>
            <person name="Ballario P."/>
            <person name="Bolchi A."/>
            <person name="Brenna A."/>
            <person name="Brun A."/>
            <person name="Buee M."/>
            <person name="Cantarel B."/>
            <person name="Chevalier G."/>
            <person name="Couloux A."/>
            <person name="Da Silva C."/>
            <person name="Denoeud F."/>
            <person name="Duplessis S."/>
            <person name="Ghignone S."/>
            <person name="Hilselberger B."/>
            <person name="Iotti M."/>
            <person name="Marcais B."/>
            <person name="Mello A."/>
            <person name="Miranda M."/>
            <person name="Pacioni G."/>
            <person name="Quesneville H."/>
            <person name="Riccioni C."/>
            <person name="Ruotolo R."/>
            <person name="Splivallo R."/>
            <person name="Stocchi V."/>
            <person name="Tisserant E."/>
            <person name="Viscomi A.R."/>
            <person name="Zambonelli A."/>
            <person name="Zampieri E."/>
            <person name="Henrissat B."/>
            <person name="Lebrun M.H."/>
            <person name="Paolocci F."/>
            <person name="Bonfante P."/>
            <person name="Ottonello S."/>
            <person name="Wincker P."/>
        </authorList>
    </citation>
    <scope>NUCLEOTIDE SEQUENCE [LARGE SCALE GENOMIC DNA]</scope>
    <source>
        <strain evidence="2 3">Mel28</strain>
    </source>
</reference>
<protein>
    <submittedName>
        <fullName evidence="2">(Perigord truffle) hypothetical protein</fullName>
    </submittedName>
</protein>
<evidence type="ECO:0000313" key="3">
    <source>
        <dbReference type="Proteomes" id="UP000006911"/>
    </source>
</evidence>
<dbReference type="RefSeq" id="XP_002837522.1">
    <property type="nucleotide sequence ID" value="XM_002837476.1"/>
</dbReference>
<dbReference type="GeneID" id="9187954"/>
<evidence type="ECO:0000256" key="1">
    <source>
        <dbReference type="SAM" id="MobiDB-lite"/>
    </source>
</evidence>
<dbReference type="AlphaFoldDB" id="D5GB20"/>
<gene>
    <name evidence="2" type="ORF">GSTUM_00005406001</name>
</gene>